<reference evidence="1" key="1">
    <citation type="submission" date="2014-09" db="EMBL/GenBank/DDBJ databases">
        <authorList>
            <person name="Magalhaes I.L.F."/>
            <person name="Oliveira U."/>
            <person name="Santos F.R."/>
            <person name="Vidigal T.H.D.A."/>
            <person name="Brescovit A.D."/>
            <person name="Santos A.J."/>
        </authorList>
    </citation>
    <scope>NUCLEOTIDE SEQUENCE</scope>
    <source>
        <tissue evidence="1">Shoot tissue taken approximately 20 cm above the soil surface</tissue>
    </source>
</reference>
<name>A0A0A8Z005_ARUDO</name>
<reference evidence="1" key="2">
    <citation type="journal article" date="2015" name="Data Brief">
        <title>Shoot transcriptome of the giant reed, Arundo donax.</title>
        <authorList>
            <person name="Barrero R.A."/>
            <person name="Guerrero F.D."/>
            <person name="Moolhuijzen P."/>
            <person name="Goolsby J.A."/>
            <person name="Tidwell J."/>
            <person name="Bellgard S.E."/>
            <person name="Bellgard M.I."/>
        </authorList>
    </citation>
    <scope>NUCLEOTIDE SEQUENCE</scope>
    <source>
        <tissue evidence="1">Shoot tissue taken approximately 20 cm above the soil surface</tissue>
    </source>
</reference>
<accession>A0A0A8Z005</accession>
<evidence type="ECO:0000313" key="1">
    <source>
        <dbReference type="EMBL" id="JAD32106.1"/>
    </source>
</evidence>
<organism evidence="1">
    <name type="scientific">Arundo donax</name>
    <name type="common">Giant reed</name>
    <name type="synonym">Donax arundinaceus</name>
    <dbReference type="NCBI Taxonomy" id="35708"/>
    <lineage>
        <taxon>Eukaryota</taxon>
        <taxon>Viridiplantae</taxon>
        <taxon>Streptophyta</taxon>
        <taxon>Embryophyta</taxon>
        <taxon>Tracheophyta</taxon>
        <taxon>Spermatophyta</taxon>
        <taxon>Magnoliopsida</taxon>
        <taxon>Liliopsida</taxon>
        <taxon>Poales</taxon>
        <taxon>Poaceae</taxon>
        <taxon>PACMAD clade</taxon>
        <taxon>Arundinoideae</taxon>
        <taxon>Arundineae</taxon>
        <taxon>Arundo</taxon>
    </lineage>
</organism>
<dbReference type="EMBL" id="GBRH01265789">
    <property type="protein sequence ID" value="JAD32106.1"/>
    <property type="molecule type" value="Transcribed_RNA"/>
</dbReference>
<dbReference type="AlphaFoldDB" id="A0A0A8Z005"/>
<sequence>MHCSNRALPHCSQFPILKDPLTLLSTTPMLDSSNDHLISNARTISSKKTMQELYHQQCIKNTHPIFETIR</sequence>
<protein>
    <submittedName>
        <fullName evidence="1">Uncharacterized protein</fullName>
    </submittedName>
</protein>
<proteinExistence type="predicted"/>